<keyword evidence="2" id="KW-1185">Reference proteome</keyword>
<dbReference type="OrthoDB" id="2522565at2759"/>
<dbReference type="EMBL" id="JH795869">
    <property type="protein sequence ID" value="EJT99487.1"/>
    <property type="molecule type" value="Genomic_DNA"/>
</dbReference>
<gene>
    <name evidence="1" type="ORF">DACRYDRAFT_101189</name>
</gene>
<evidence type="ECO:0000313" key="2">
    <source>
        <dbReference type="Proteomes" id="UP000030653"/>
    </source>
</evidence>
<dbReference type="AlphaFoldDB" id="M5G6V3"/>
<name>M5G6V3_DACPD</name>
<reference evidence="1 2" key="1">
    <citation type="journal article" date="2012" name="Science">
        <title>The Paleozoic origin of enzymatic lignin decomposition reconstructed from 31 fungal genomes.</title>
        <authorList>
            <person name="Floudas D."/>
            <person name="Binder M."/>
            <person name="Riley R."/>
            <person name="Barry K."/>
            <person name="Blanchette R.A."/>
            <person name="Henrissat B."/>
            <person name="Martinez A.T."/>
            <person name="Otillar R."/>
            <person name="Spatafora J.W."/>
            <person name="Yadav J.S."/>
            <person name="Aerts A."/>
            <person name="Benoit I."/>
            <person name="Boyd A."/>
            <person name="Carlson A."/>
            <person name="Copeland A."/>
            <person name="Coutinho P.M."/>
            <person name="de Vries R.P."/>
            <person name="Ferreira P."/>
            <person name="Findley K."/>
            <person name="Foster B."/>
            <person name="Gaskell J."/>
            <person name="Glotzer D."/>
            <person name="Gorecki P."/>
            <person name="Heitman J."/>
            <person name="Hesse C."/>
            <person name="Hori C."/>
            <person name="Igarashi K."/>
            <person name="Jurgens J.A."/>
            <person name="Kallen N."/>
            <person name="Kersten P."/>
            <person name="Kohler A."/>
            <person name="Kuees U."/>
            <person name="Kumar T.K.A."/>
            <person name="Kuo A."/>
            <person name="LaButti K."/>
            <person name="Larrondo L.F."/>
            <person name="Lindquist E."/>
            <person name="Ling A."/>
            <person name="Lombard V."/>
            <person name="Lucas S."/>
            <person name="Lundell T."/>
            <person name="Martin R."/>
            <person name="McLaughlin D.J."/>
            <person name="Morgenstern I."/>
            <person name="Morin E."/>
            <person name="Murat C."/>
            <person name="Nagy L.G."/>
            <person name="Nolan M."/>
            <person name="Ohm R.A."/>
            <person name="Patyshakuliyeva A."/>
            <person name="Rokas A."/>
            <person name="Ruiz-Duenas F.J."/>
            <person name="Sabat G."/>
            <person name="Salamov A."/>
            <person name="Samejima M."/>
            <person name="Schmutz J."/>
            <person name="Slot J.C."/>
            <person name="St John F."/>
            <person name="Stenlid J."/>
            <person name="Sun H."/>
            <person name="Sun S."/>
            <person name="Syed K."/>
            <person name="Tsang A."/>
            <person name="Wiebenga A."/>
            <person name="Young D."/>
            <person name="Pisabarro A."/>
            <person name="Eastwood D.C."/>
            <person name="Martin F."/>
            <person name="Cullen D."/>
            <person name="Grigoriev I.V."/>
            <person name="Hibbett D.S."/>
        </authorList>
    </citation>
    <scope>NUCLEOTIDE SEQUENCE [LARGE SCALE GENOMIC DNA]</scope>
    <source>
        <strain evidence="1 2">DJM-731 SS1</strain>
    </source>
</reference>
<protein>
    <submittedName>
        <fullName evidence="1">Uncharacterized protein</fullName>
    </submittedName>
</protein>
<accession>M5G6V3</accession>
<dbReference type="GeneID" id="63682596"/>
<dbReference type="RefSeq" id="XP_040626385.1">
    <property type="nucleotide sequence ID" value="XM_040767534.1"/>
</dbReference>
<organism evidence="1 2">
    <name type="scientific">Dacryopinax primogenitus (strain DJM 731)</name>
    <name type="common">Brown rot fungus</name>
    <dbReference type="NCBI Taxonomy" id="1858805"/>
    <lineage>
        <taxon>Eukaryota</taxon>
        <taxon>Fungi</taxon>
        <taxon>Dikarya</taxon>
        <taxon>Basidiomycota</taxon>
        <taxon>Agaricomycotina</taxon>
        <taxon>Dacrymycetes</taxon>
        <taxon>Dacrymycetales</taxon>
        <taxon>Dacrymycetaceae</taxon>
        <taxon>Dacryopinax</taxon>
    </lineage>
</organism>
<sequence length="295" mass="31327">MKAYVARMRPRLPRLPTSEPDGPELGVGVQMDVQFPAQPQVQARPFTLPTRLSRPVDVHAALTSPGRWIEGLPFTAPVEEVWRTSGLALMRLGSHLSPVEFGADADAGAGAGVAAEIGLLGPADQENGNGNGTISLQGQVTQPAVLRLPQGLEWEFAVIAQGRERKRGDMQLIGGKVPIEQVLIAFGANLTHSRSLARVSATSVLSLPGAPSPQCKGGSAHMFGPSDPQVFWSDSGLPQLVYLGMSAAEGRCRAPLLVRDLRDVWAELGRVMRGERRGVLSAAKATAKGRSKSKP</sequence>
<dbReference type="Proteomes" id="UP000030653">
    <property type="component" value="Unassembled WGS sequence"/>
</dbReference>
<feature type="non-terminal residue" evidence="1">
    <location>
        <position position="1"/>
    </location>
</feature>
<evidence type="ECO:0000313" key="1">
    <source>
        <dbReference type="EMBL" id="EJT99487.1"/>
    </source>
</evidence>
<dbReference type="HOGENOM" id="CLU_945101_0_0_1"/>
<proteinExistence type="predicted"/>